<evidence type="ECO:0000313" key="2">
    <source>
        <dbReference type="Proteomes" id="UP000188637"/>
    </source>
</evidence>
<accession>A0ACC8XHE5</accession>
<gene>
    <name evidence="1" type="ORF">AN640_06530</name>
</gene>
<name>A0ACC8XHE5_9FIRM</name>
<proteinExistence type="predicted"/>
<protein>
    <submittedName>
        <fullName evidence="1">Uncharacterized protein</fullName>
    </submittedName>
</protein>
<organism evidence="1 2">
    <name type="scientific">Candidatus Epulonipiscium fishelsonii</name>
    <dbReference type="NCBI Taxonomy" id="77094"/>
    <lineage>
        <taxon>Bacteria</taxon>
        <taxon>Bacillati</taxon>
        <taxon>Bacillota</taxon>
        <taxon>Clostridia</taxon>
        <taxon>Lachnospirales</taxon>
        <taxon>Lachnospiraceae</taxon>
        <taxon>Candidatus Epulonipiscium</taxon>
    </lineage>
</organism>
<sequence length="658" mass="77365">MSKKYTFKSVLEPDRLKLYKKVTGKDMNMQFPQTFNEKIHWISVYAREPQSIKLRDKFKVKTFIKNKIGEKYLIECLGIYNNFNEINFEKLPNQFVMKATVACGENIIVRNKKELNLKEVERKFNSWIKDNTVAKSKILIEKYLENDNQDLYDYKFFCFNGKVEYIMFIANRNRETNRIFFDTKWQRQDFTYNSDVKNINIEKPDNLDEMIAIAEILSEDFIHVRVDLYRLNNGDIKFGELTFHTMGGTALWNPPIMDFKLGQFFNIEPLKAKLVHQFETRKVIFFSQVYNMEQTIKQAYNSLQNQTRENWIWHVVDNASSDNTYKILKELEKTDNRIIIHKNKINNIIDDGNSLLEIALNYDKNDYFAILEGDGEYAPTFIEESKTAAISDNVDIVITGFSFTNLNENVSGSDIILLGHMHKFYFFIQYYNFLKVKGGKLFSNKVLTQNSIKNNFSQVDQLKNIDFCVELLKRSKNSVRIQSILYKQSLPKLKWRTNIVDEVISFYEILIKHLINNNKNVSLQIVNFIQTLTINYIYDILTSLIAADIDLSQKHKELLKIGHSKIMKDILMDKQDVFQLKKEILFKEVITWMLSQTDIEDDIVLEFAQIGQIFCASIQWEESWIKFKILHANASIKLGNNMIIKGENESGDLNQIIH</sequence>
<keyword evidence="2" id="KW-1185">Reference proteome</keyword>
<dbReference type="EMBL" id="LJHD01000152">
    <property type="protein sequence ID" value="ONI43257.1"/>
    <property type="molecule type" value="Genomic_DNA"/>
</dbReference>
<comment type="caution">
    <text evidence="1">The sequence shown here is derived from an EMBL/GenBank/DDBJ whole genome shotgun (WGS) entry which is preliminary data.</text>
</comment>
<evidence type="ECO:0000313" key="1">
    <source>
        <dbReference type="EMBL" id="ONI43257.1"/>
    </source>
</evidence>
<reference evidence="1" key="1">
    <citation type="submission" date="2016-08" db="EMBL/GenBank/DDBJ databases">
        <authorList>
            <person name="Ngugi D.K."/>
            <person name="Miyake S."/>
            <person name="Stingl U."/>
        </authorList>
    </citation>
    <scope>NUCLEOTIDE SEQUENCE</scope>
    <source>
        <strain evidence="1">SCG-D08WGA-EpuloA1</strain>
    </source>
</reference>
<dbReference type="Proteomes" id="UP000188637">
    <property type="component" value="Unassembled WGS sequence"/>
</dbReference>